<dbReference type="InterPro" id="IPR053868">
    <property type="entry name" value="Pel9A-like_beta_helix"/>
</dbReference>
<dbReference type="Pfam" id="PF03422">
    <property type="entry name" value="CBM_6"/>
    <property type="match status" value="1"/>
</dbReference>
<evidence type="ECO:0000256" key="4">
    <source>
        <dbReference type="ARBA" id="ARBA00022723"/>
    </source>
</evidence>
<sequence>MKQVLQHVSTRVLLSAALLAGYPAAAQTTLYVGPAGTDSNSGASTAAPTTLTRAITAIADGGTIYMLGGTYSYSTGVTIAYGNNGTTGKRIEAYQGQVPVLNFSGQATANANRGFTVNGNKWYIKGLIVERAGDNGIYVGGSFCTFELCTTRYNKDSGLQLGRYASTATRAQWPHDNLILNCTSYDNQDPGNENADGFACKLTTGANNKFKGCISHHNIDDGWDFYAKTDTGPIDPVTLEDCVAYSNGALSVGSTSGSGDKNGFKLGGSGIAVAHLVVRCVAFNNGHHGFTDNDNPGPITLINNTSYNNAVSNYSFREGGTHRFINNLSFQGGSSDKTIGTLVSNSNVFWVSGASSNGKGLVVSAADFVSTTAPATVGRTSGNAPDLGNFLALAAGSDLINAGVVPTIPTNSAPVSYTYSGSNPDVGARESGNTTTPTSYTLTTAASPAAGGTITRSPNATSYAAGTVVTLTAVPAAGYVFAGWSGAASGSSATTTVTVTANSTATATFTPSTATTYTLTTTASPTAGGTITRSPNASSYAAGTVVTLTATAAAGYAFSGWSGASTATTATTTVTVNANSTATAAFTATGGGATTLRIEDAATFGNGYCGADGSRQNSYTGADNGYYINLSNSAAKGINWSVSVPAAGTYTLRWRYANAGGSSATTAKVLVNGATAVSSVPFPKTSSWTTWTTTTASVALAAGANAIRLETTVAAEFANIDWIEVVGNGPTAGACGTARMAAPGATANNSEAPAQPVESLRLFPNPATSSTALRFELAAQSRVSIRVVDAMGVLVKTLPEQLYEAGAHTIALGNAGLKPGTYTLLLLSNEGKQNLRLEVR</sequence>
<feature type="compositionally biased region" description="Low complexity" evidence="9">
    <location>
        <begin position="434"/>
        <end position="450"/>
    </location>
</feature>
<evidence type="ECO:0000313" key="12">
    <source>
        <dbReference type="EMBL" id="MBO2008207.1"/>
    </source>
</evidence>
<comment type="caution">
    <text evidence="12">The sequence shown here is derived from an EMBL/GenBank/DDBJ whole genome shotgun (WGS) entry which is preliminary data.</text>
</comment>
<evidence type="ECO:0000259" key="11">
    <source>
        <dbReference type="PROSITE" id="PS51175"/>
    </source>
</evidence>
<protein>
    <submittedName>
        <fullName evidence="12">Carbohydrate-binding protein</fullName>
    </submittedName>
</protein>
<feature type="region of interest" description="Disordered" evidence="9">
    <location>
        <begin position="422"/>
        <end position="453"/>
    </location>
</feature>
<dbReference type="InterPro" id="IPR006584">
    <property type="entry name" value="Cellulose-bd_IV"/>
</dbReference>
<dbReference type="NCBIfam" id="TIGR02543">
    <property type="entry name" value="List_Bact_rpt"/>
    <property type="match status" value="1"/>
</dbReference>
<dbReference type="RefSeq" id="WP_208173717.1">
    <property type="nucleotide sequence ID" value="NZ_JAGETZ010000001.1"/>
</dbReference>
<gene>
    <name evidence="12" type="ORF">J4E00_04035</name>
</gene>
<keyword evidence="13" id="KW-1185">Reference proteome</keyword>
<evidence type="ECO:0000313" key="13">
    <source>
        <dbReference type="Proteomes" id="UP000664369"/>
    </source>
</evidence>
<evidence type="ECO:0000256" key="10">
    <source>
        <dbReference type="SAM" id="SignalP"/>
    </source>
</evidence>
<comment type="subcellular location">
    <subcellularLocation>
        <location evidence="2">Secreted</location>
    </subcellularLocation>
</comment>
<dbReference type="InterPro" id="IPR052052">
    <property type="entry name" value="Polysaccharide_Lyase_9"/>
</dbReference>
<keyword evidence="5 10" id="KW-0732">Signal</keyword>
<evidence type="ECO:0000256" key="1">
    <source>
        <dbReference type="ARBA" id="ARBA00001913"/>
    </source>
</evidence>
<dbReference type="Gene3D" id="2.160.20.10">
    <property type="entry name" value="Single-stranded right-handed beta-helix, Pectin lyase-like"/>
    <property type="match status" value="1"/>
</dbReference>
<dbReference type="InterPro" id="IPR012334">
    <property type="entry name" value="Pectin_lyas_fold"/>
</dbReference>
<dbReference type="InterPro" id="IPR044060">
    <property type="entry name" value="Bacterial_rp_domain"/>
</dbReference>
<dbReference type="SUPFAM" id="SSF49785">
    <property type="entry name" value="Galactose-binding domain-like"/>
    <property type="match status" value="1"/>
</dbReference>
<dbReference type="InterPro" id="IPR008979">
    <property type="entry name" value="Galactose-bd-like_sf"/>
</dbReference>
<dbReference type="Pfam" id="PF18998">
    <property type="entry name" value="Flg_new_2"/>
    <property type="match status" value="2"/>
</dbReference>
<reference evidence="12 13" key="1">
    <citation type="submission" date="2021-03" db="EMBL/GenBank/DDBJ databases">
        <authorList>
            <person name="Kim M.K."/>
        </authorList>
    </citation>
    <scope>NUCLEOTIDE SEQUENCE [LARGE SCALE GENOMIC DNA]</scope>
    <source>
        <strain evidence="12 13">BT442</strain>
    </source>
</reference>
<comment type="cofactor">
    <cofactor evidence="1">
        <name>Ca(2+)</name>
        <dbReference type="ChEBI" id="CHEBI:29108"/>
    </cofactor>
</comment>
<name>A0ABS3QAE7_9BACT</name>
<feature type="signal peptide" evidence="10">
    <location>
        <begin position="1"/>
        <end position="26"/>
    </location>
</feature>
<dbReference type="SUPFAM" id="SSF51126">
    <property type="entry name" value="Pectin lyase-like"/>
    <property type="match status" value="1"/>
</dbReference>
<dbReference type="InterPro" id="IPR011050">
    <property type="entry name" value="Pectin_lyase_fold/virulence"/>
</dbReference>
<dbReference type="PANTHER" id="PTHR40088:SF1">
    <property type="entry name" value="PECTATE LYASE PEL9"/>
    <property type="match status" value="1"/>
</dbReference>
<keyword evidence="4" id="KW-0479">Metal-binding</keyword>
<feature type="chain" id="PRO_5045284357" evidence="10">
    <location>
        <begin position="27"/>
        <end position="840"/>
    </location>
</feature>
<dbReference type="InterPro" id="IPR005084">
    <property type="entry name" value="CBM6"/>
</dbReference>
<evidence type="ECO:0000256" key="9">
    <source>
        <dbReference type="SAM" id="MobiDB-lite"/>
    </source>
</evidence>
<evidence type="ECO:0000256" key="8">
    <source>
        <dbReference type="ARBA" id="ARBA00038263"/>
    </source>
</evidence>
<keyword evidence="3" id="KW-0964">Secreted</keyword>
<keyword evidence="7" id="KW-0456">Lyase</keyword>
<dbReference type="InterPro" id="IPR013378">
    <property type="entry name" value="InlB-like_B-rpt"/>
</dbReference>
<proteinExistence type="inferred from homology"/>
<evidence type="ECO:0000256" key="3">
    <source>
        <dbReference type="ARBA" id="ARBA00022525"/>
    </source>
</evidence>
<dbReference type="Proteomes" id="UP000664369">
    <property type="component" value="Unassembled WGS sequence"/>
</dbReference>
<evidence type="ECO:0000256" key="7">
    <source>
        <dbReference type="ARBA" id="ARBA00023239"/>
    </source>
</evidence>
<dbReference type="PANTHER" id="PTHR40088">
    <property type="entry name" value="PECTATE LYASE (EUROFUNG)"/>
    <property type="match status" value="1"/>
</dbReference>
<dbReference type="PROSITE" id="PS51175">
    <property type="entry name" value="CBM6"/>
    <property type="match status" value="1"/>
</dbReference>
<organism evidence="12 13">
    <name type="scientific">Hymenobacter negativus</name>
    <dbReference type="NCBI Taxonomy" id="2795026"/>
    <lineage>
        <taxon>Bacteria</taxon>
        <taxon>Pseudomonadati</taxon>
        <taxon>Bacteroidota</taxon>
        <taxon>Cytophagia</taxon>
        <taxon>Cytophagales</taxon>
        <taxon>Hymenobacteraceae</taxon>
        <taxon>Hymenobacter</taxon>
    </lineage>
</organism>
<dbReference type="Gene3D" id="2.60.120.260">
    <property type="entry name" value="Galactose-binding domain-like"/>
    <property type="match status" value="1"/>
</dbReference>
<evidence type="ECO:0000256" key="5">
    <source>
        <dbReference type="ARBA" id="ARBA00022729"/>
    </source>
</evidence>
<accession>A0ABS3QAE7</accession>
<dbReference type="Pfam" id="PF22842">
    <property type="entry name" value="Pel9A-like_beta_helix"/>
    <property type="match status" value="1"/>
</dbReference>
<evidence type="ECO:0000256" key="6">
    <source>
        <dbReference type="ARBA" id="ARBA00022837"/>
    </source>
</evidence>
<dbReference type="SMART" id="SM00606">
    <property type="entry name" value="CBD_IV"/>
    <property type="match status" value="1"/>
</dbReference>
<keyword evidence="6" id="KW-0106">Calcium</keyword>
<comment type="similarity">
    <text evidence="8">Belongs to the polysaccharide lyase 9 family.</text>
</comment>
<dbReference type="SMART" id="SM00710">
    <property type="entry name" value="PbH1"/>
    <property type="match status" value="5"/>
</dbReference>
<evidence type="ECO:0000256" key="2">
    <source>
        <dbReference type="ARBA" id="ARBA00004613"/>
    </source>
</evidence>
<dbReference type="EMBL" id="JAGETZ010000001">
    <property type="protein sequence ID" value="MBO2008207.1"/>
    <property type="molecule type" value="Genomic_DNA"/>
</dbReference>
<dbReference type="InterPro" id="IPR006626">
    <property type="entry name" value="PbH1"/>
</dbReference>
<feature type="domain" description="CBM6" evidence="11">
    <location>
        <begin position="596"/>
        <end position="726"/>
    </location>
</feature>